<dbReference type="Proteomes" id="UP000325122">
    <property type="component" value="Unassembled WGS sequence"/>
</dbReference>
<evidence type="ECO:0000313" key="3">
    <source>
        <dbReference type="Proteomes" id="UP000325122"/>
    </source>
</evidence>
<name>A0A5M6ZJ40_9PROT</name>
<sequence length="144" mass="15411">MTAQPAVAQALPGPVPAEVLHIVDGDTVGVRAHTWPGQYVEIRVRLRGVDAPEIRRVACEAERVKGHEATGFTRDWLSAPDGEGFAPVMLTEIGPDSFWGRVVARIVREADGADLSEDLMAAGLAVPFRQTGPWCEGEAGEAAR</sequence>
<organism evidence="2 3">
    <name type="scientific">Alkalicaulis satelles</name>
    <dbReference type="NCBI Taxonomy" id="2609175"/>
    <lineage>
        <taxon>Bacteria</taxon>
        <taxon>Pseudomonadati</taxon>
        <taxon>Pseudomonadota</taxon>
        <taxon>Alphaproteobacteria</taxon>
        <taxon>Maricaulales</taxon>
        <taxon>Maricaulaceae</taxon>
        <taxon>Alkalicaulis</taxon>
    </lineage>
</organism>
<accession>A0A5M6ZJ40</accession>
<gene>
    <name evidence="2" type="ORF">F1654_07855</name>
</gene>
<dbReference type="EMBL" id="VWOJ01000002">
    <property type="protein sequence ID" value="KAA5803707.1"/>
    <property type="molecule type" value="Genomic_DNA"/>
</dbReference>
<dbReference type="PROSITE" id="PS50830">
    <property type="entry name" value="TNASE_3"/>
    <property type="match status" value="1"/>
</dbReference>
<dbReference type="Gene3D" id="2.40.50.90">
    <property type="match status" value="1"/>
</dbReference>
<protein>
    <submittedName>
        <fullName evidence="2">Nuclease</fullName>
    </submittedName>
</protein>
<feature type="domain" description="TNase-like" evidence="1">
    <location>
        <begin position="13"/>
        <end position="125"/>
    </location>
</feature>
<reference evidence="2 3" key="1">
    <citation type="submission" date="2019-09" db="EMBL/GenBank/DDBJ databases">
        <authorList>
            <person name="Kevbrin V."/>
            <person name="Grouzdev D.S."/>
        </authorList>
    </citation>
    <scope>NUCLEOTIDE SEQUENCE [LARGE SCALE GENOMIC DNA]</scope>
    <source>
        <strain evidence="2 3">G-192</strain>
    </source>
</reference>
<evidence type="ECO:0000259" key="1">
    <source>
        <dbReference type="PROSITE" id="PS50830"/>
    </source>
</evidence>
<dbReference type="AlphaFoldDB" id="A0A5M6ZJ40"/>
<comment type="caution">
    <text evidence="2">The sequence shown here is derived from an EMBL/GenBank/DDBJ whole genome shotgun (WGS) entry which is preliminary data.</text>
</comment>
<dbReference type="SUPFAM" id="SSF50199">
    <property type="entry name" value="Staphylococcal nuclease"/>
    <property type="match status" value="1"/>
</dbReference>
<dbReference type="RefSeq" id="WP_150022975.1">
    <property type="nucleotide sequence ID" value="NZ_VWOJ01000002.1"/>
</dbReference>
<dbReference type="InterPro" id="IPR035437">
    <property type="entry name" value="SNase_OB-fold_sf"/>
</dbReference>
<keyword evidence="3" id="KW-1185">Reference proteome</keyword>
<dbReference type="InterPro" id="IPR016071">
    <property type="entry name" value="Staphylococal_nuclease_OB-fold"/>
</dbReference>
<evidence type="ECO:0000313" key="2">
    <source>
        <dbReference type="EMBL" id="KAA5803707.1"/>
    </source>
</evidence>
<proteinExistence type="predicted"/>